<dbReference type="EMBL" id="VNKQ01000004">
    <property type="protein sequence ID" value="KAG0651475.1"/>
    <property type="molecule type" value="Genomic_DNA"/>
</dbReference>
<comment type="catalytic activity">
    <reaction evidence="13">
        <text>L-saccharopine + NAD(+) + H2O = L-lysine + 2-oxoglutarate + NADH + H(+)</text>
        <dbReference type="Rhea" id="RHEA:12440"/>
        <dbReference type="ChEBI" id="CHEBI:15377"/>
        <dbReference type="ChEBI" id="CHEBI:15378"/>
        <dbReference type="ChEBI" id="CHEBI:16810"/>
        <dbReference type="ChEBI" id="CHEBI:32551"/>
        <dbReference type="ChEBI" id="CHEBI:57540"/>
        <dbReference type="ChEBI" id="CHEBI:57945"/>
        <dbReference type="ChEBI" id="CHEBI:57951"/>
        <dbReference type="EC" id="1.5.1.7"/>
    </reaction>
</comment>
<evidence type="ECO:0000313" key="19">
    <source>
        <dbReference type="Proteomes" id="UP000785200"/>
    </source>
</evidence>
<dbReference type="InterPro" id="IPR029052">
    <property type="entry name" value="Metallo-depent_PP-like"/>
</dbReference>
<organism evidence="18 19">
    <name type="scientific">Hyphodiscus hymeniophilus</name>
    <dbReference type="NCBI Taxonomy" id="353542"/>
    <lineage>
        <taxon>Eukaryota</taxon>
        <taxon>Fungi</taxon>
        <taxon>Dikarya</taxon>
        <taxon>Ascomycota</taxon>
        <taxon>Pezizomycotina</taxon>
        <taxon>Leotiomycetes</taxon>
        <taxon>Helotiales</taxon>
        <taxon>Hyphodiscaceae</taxon>
        <taxon>Hyphodiscus</taxon>
    </lineage>
</organism>
<accession>A0A9P6VPU0</accession>
<dbReference type="AlphaFoldDB" id="A0A9P6VPU0"/>
<evidence type="ECO:0000256" key="13">
    <source>
        <dbReference type="ARBA" id="ARBA00047860"/>
    </source>
</evidence>
<keyword evidence="19" id="KW-1185">Reference proteome</keyword>
<dbReference type="PANTHER" id="PTHR11133">
    <property type="entry name" value="SACCHAROPINE DEHYDROGENASE"/>
    <property type="match status" value="1"/>
</dbReference>
<dbReference type="Pfam" id="PF05222">
    <property type="entry name" value="AlaDh_PNT_N"/>
    <property type="match status" value="1"/>
</dbReference>
<dbReference type="GO" id="GO:0005737">
    <property type="term" value="C:cytoplasm"/>
    <property type="evidence" value="ECO:0007669"/>
    <property type="project" value="TreeGrafter"/>
</dbReference>
<evidence type="ECO:0000256" key="2">
    <source>
        <dbReference type="ARBA" id="ARBA00004884"/>
    </source>
</evidence>
<keyword evidence="15" id="KW-1133">Transmembrane helix</keyword>
<dbReference type="SUPFAM" id="SSF56300">
    <property type="entry name" value="Metallo-dependent phosphatases"/>
    <property type="match status" value="1"/>
</dbReference>
<reference evidence="18" key="1">
    <citation type="submission" date="2019-07" db="EMBL/GenBank/DDBJ databases">
        <title>Hyphodiscus hymeniophilus genome sequencing and assembly.</title>
        <authorList>
            <person name="Kramer G."/>
            <person name="Nodwell J."/>
        </authorList>
    </citation>
    <scope>NUCLEOTIDE SEQUENCE</scope>
    <source>
        <strain evidence="18">ATCC 34498</strain>
    </source>
</reference>
<evidence type="ECO:0000256" key="6">
    <source>
        <dbReference type="ARBA" id="ARBA00021221"/>
    </source>
</evidence>
<keyword evidence="11" id="KW-1015">Disulfide bond</keyword>
<gene>
    <name evidence="18" type="ORF">D0Z07_2038</name>
</gene>
<feature type="compositionally biased region" description="Basic and acidic residues" evidence="14">
    <location>
        <begin position="790"/>
        <end position="802"/>
    </location>
</feature>
<evidence type="ECO:0000256" key="11">
    <source>
        <dbReference type="ARBA" id="ARBA00023157"/>
    </source>
</evidence>
<feature type="domain" description="Alanine dehydrogenase/pyridine nucleotide transhydrogenase NAD(H)-binding" evidence="16">
    <location>
        <begin position="182"/>
        <end position="309"/>
    </location>
</feature>
<comment type="caution">
    <text evidence="18">The sequence shown here is derived from an EMBL/GenBank/DDBJ whole genome shotgun (WGS) entry which is preliminary data.</text>
</comment>
<dbReference type="Gene3D" id="3.40.50.720">
    <property type="entry name" value="NAD(P)-binding Rossmann-like Domain"/>
    <property type="match status" value="1"/>
</dbReference>
<dbReference type="InterPro" id="IPR027281">
    <property type="entry name" value="Lys1"/>
</dbReference>
<evidence type="ECO:0000313" key="18">
    <source>
        <dbReference type="EMBL" id="KAG0651475.1"/>
    </source>
</evidence>
<evidence type="ECO:0000256" key="7">
    <source>
        <dbReference type="ARBA" id="ARBA00022605"/>
    </source>
</evidence>
<keyword evidence="8" id="KW-0560">Oxidoreductase</keyword>
<evidence type="ECO:0000256" key="3">
    <source>
        <dbReference type="ARBA" id="ARBA00005689"/>
    </source>
</evidence>
<dbReference type="PANTHER" id="PTHR11133:SF23">
    <property type="entry name" value="SACCHAROPINE DEHYDROGENASE [NAD(+), L-LYSINE-FORMING]"/>
    <property type="match status" value="1"/>
</dbReference>
<comment type="subunit">
    <text evidence="4">Monomer.</text>
</comment>
<feature type="domain" description="Alanine dehydrogenase/pyridine nucleotide transhydrogenase N-terminal" evidence="17">
    <location>
        <begin position="7"/>
        <end position="142"/>
    </location>
</feature>
<sequence>MSRTTLHLRSELGKALEHRSALTPTTAKALLDAGYTINVERSPERIFDDSEFEKVGATLVPENTWREAPTDHIIIGLKELPVEEFPLKHVHVQFAHCYKQQGGWETVLSRFPRGGGTLLDLEFLTDDKGRRVAAFGYHAGFSGAALALQTWAWQLTHPASEPFPSVSSYPNEDSLIVDVKKAIAAGKEKSGKDPRVLVIGALGRCGSGAVDLCLRAGVPTANVLKWDMAETAKGGPFPEIVESDIFVNCIYLMSKIPNFVDMQSLDTPNRKLSVICDVSADTTNPNNPIPVYTVATTFTEPTVPVEVKGEPRLSVISIDHLPSLLPREASEAFSKDLLPSLLHLKEWRTTPVWSKAEKLFQEKVATLPKSEPARPALPPRPHHSEPTVGARCRSSADTRCSELRFCVYACIEDTEVVEERAEVESEAFVESAACVCAGLAAAPALGEPGAWQRGRRIISSLPGNHDLGFGAQIKIPIRNRFETYFGEGNRVDVIGNHTFVSVDSVSLSAGSSEHGTKELTQPSEEFLNDVQALKRRAVARELGLQAGNDRALQYAHNVEDLEKADFAHLPTLDPGPGGADFPTILLTHVPLYRGSGTPCGPMRERWPPTPPPKGQTNPVDPDDRNALSITGGYQYQNVLSAEDSVKLVSKIGNVVSAFSGDDHDYCEIVHSAEKNNVREITVKSMSWAMGVRKPGFLMLSMWNPVGPDGQPLHSGPTGHGAATQTATTMESHLCLLPDQLGIFINYIILVVITILALLIRAILVPVLDLEPFSYYKHTDTEEFLLPTTNKDTKRDSEVEQHSSKSSSSSTIPTNLAPRNSAARTRSVSPANGYGLPASQVRFSTPL</sequence>
<dbReference type="SUPFAM" id="SSF51735">
    <property type="entry name" value="NAD(P)-binding Rossmann-fold domains"/>
    <property type="match status" value="1"/>
</dbReference>
<evidence type="ECO:0000256" key="10">
    <source>
        <dbReference type="ARBA" id="ARBA00023154"/>
    </source>
</evidence>
<feature type="region of interest" description="Disordered" evidence="14">
    <location>
        <begin position="367"/>
        <end position="390"/>
    </location>
</feature>
<dbReference type="SMART" id="SM01002">
    <property type="entry name" value="AlaDh_PNT_C"/>
    <property type="match status" value="1"/>
</dbReference>
<dbReference type="InterPro" id="IPR036291">
    <property type="entry name" value="NAD(P)-bd_dom_sf"/>
</dbReference>
<feature type="region of interest" description="Disordered" evidence="14">
    <location>
        <begin position="786"/>
        <end position="846"/>
    </location>
</feature>
<dbReference type="GO" id="GO:0004754">
    <property type="term" value="F:saccharopine dehydrogenase (NAD+, L-lysine-forming) activity"/>
    <property type="evidence" value="ECO:0007669"/>
    <property type="project" value="UniProtKB-EC"/>
</dbReference>
<evidence type="ECO:0000256" key="14">
    <source>
        <dbReference type="SAM" id="MobiDB-lite"/>
    </source>
</evidence>
<protein>
    <recommendedName>
        <fullName evidence="6">Saccharopine dehydrogenase [NAD(+), L-lysine-forming]</fullName>
        <ecNumber evidence="5">1.5.1.7</ecNumber>
    </recommendedName>
    <alternativeName>
        <fullName evidence="12">Lysine--2-oxoglutarate reductase</fullName>
    </alternativeName>
</protein>
<keyword evidence="7" id="KW-0028">Amino-acid biosynthesis</keyword>
<dbReference type="SUPFAM" id="SSF52283">
    <property type="entry name" value="Formate/glycerate dehydrogenase catalytic domain-like"/>
    <property type="match status" value="1"/>
</dbReference>
<feature type="compositionally biased region" description="Polar residues" evidence="14">
    <location>
        <begin position="810"/>
        <end position="829"/>
    </location>
</feature>
<evidence type="ECO:0000256" key="9">
    <source>
        <dbReference type="ARBA" id="ARBA00023027"/>
    </source>
</evidence>
<feature type="transmembrane region" description="Helical" evidence="15">
    <location>
        <begin position="743"/>
        <end position="767"/>
    </location>
</feature>
<evidence type="ECO:0000259" key="16">
    <source>
        <dbReference type="SMART" id="SM01002"/>
    </source>
</evidence>
<evidence type="ECO:0000256" key="15">
    <source>
        <dbReference type="SAM" id="Phobius"/>
    </source>
</evidence>
<evidence type="ECO:0000259" key="17">
    <source>
        <dbReference type="SMART" id="SM01003"/>
    </source>
</evidence>
<keyword evidence="15" id="KW-0472">Membrane</keyword>
<comment type="similarity">
    <text evidence="3">Belongs to the AlaDH/PNT family.</text>
</comment>
<dbReference type="OrthoDB" id="265306at2759"/>
<dbReference type="InterPro" id="IPR007698">
    <property type="entry name" value="AlaDH/PNT_NAD(H)-bd"/>
</dbReference>
<comment type="function">
    <text evidence="1">Catalyzes the NAD(+)-dependent cleavage of saccharopine to L-lysine and 2-oxoglutarate, the final step in the alpha-aminoadipate (AAA) pathway for lysin biosynthesis.</text>
</comment>
<keyword evidence="15" id="KW-0812">Transmembrane</keyword>
<name>A0A9P6VPU0_9HELO</name>
<dbReference type="FunFam" id="3.40.50.720:FF:000217">
    <property type="entry name" value="Saccharopine dehydrogenase [NAD(+), L-lysine-forming]"/>
    <property type="match status" value="1"/>
</dbReference>
<dbReference type="FunFam" id="3.40.50.720:FF:000627">
    <property type="entry name" value="Saccharopine dehydrogenase [NAD(+), L-lysine-forming]"/>
    <property type="match status" value="1"/>
</dbReference>
<evidence type="ECO:0000256" key="8">
    <source>
        <dbReference type="ARBA" id="ARBA00023002"/>
    </source>
</evidence>
<dbReference type="InterPro" id="IPR051168">
    <property type="entry name" value="AASS"/>
</dbReference>
<evidence type="ECO:0000256" key="4">
    <source>
        <dbReference type="ARBA" id="ARBA00011245"/>
    </source>
</evidence>
<dbReference type="InterPro" id="IPR007886">
    <property type="entry name" value="AlaDH/PNT_N"/>
</dbReference>
<keyword evidence="10" id="KW-0457">Lysine biosynthesis</keyword>
<comment type="pathway">
    <text evidence="2">Amino-acid biosynthesis; L-lysine biosynthesis via AAA pathway; L-lysine from L-alpha-aminoadipate (fungal route): step 3/3.</text>
</comment>
<proteinExistence type="inferred from homology"/>
<evidence type="ECO:0000256" key="12">
    <source>
        <dbReference type="ARBA" id="ARBA00033228"/>
    </source>
</evidence>
<dbReference type="SMART" id="SM01003">
    <property type="entry name" value="AlaDh_PNT_N"/>
    <property type="match status" value="1"/>
</dbReference>
<evidence type="ECO:0000256" key="1">
    <source>
        <dbReference type="ARBA" id="ARBA00004078"/>
    </source>
</evidence>
<keyword evidence="9" id="KW-0520">NAD</keyword>
<dbReference type="CDD" id="cd12188">
    <property type="entry name" value="SDH"/>
    <property type="match status" value="1"/>
</dbReference>
<dbReference type="Proteomes" id="UP000785200">
    <property type="component" value="Unassembled WGS sequence"/>
</dbReference>
<dbReference type="GO" id="GO:0019878">
    <property type="term" value="P:lysine biosynthetic process via aminoadipic acid"/>
    <property type="evidence" value="ECO:0007669"/>
    <property type="project" value="TreeGrafter"/>
</dbReference>
<evidence type="ECO:0000256" key="5">
    <source>
        <dbReference type="ARBA" id="ARBA00012847"/>
    </source>
</evidence>
<dbReference type="EC" id="1.5.1.7" evidence="5"/>